<evidence type="ECO:0000256" key="2">
    <source>
        <dbReference type="ARBA" id="ARBA00022692"/>
    </source>
</evidence>
<protein>
    <recommendedName>
        <fullName evidence="6">O-antigen ligase-related domain-containing protein</fullName>
    </recommendedName>
</protein>
<evidence type="ECO:0000313" key="7">
    <source>
        <dbReference type="EMBL" id="GIN64111.1"/>
    </source>
</evidence>
<organism evidence="7 8">
    <name type="scientific">Robertmurraya siralis</name>
    <dbReference type="NCBI Taxonomy" id="77777"/>
    <lineage>
        <taxon>Bacteria</taxon>
        <taxon>Bacillati</taxon>
        <taxon>Bacillota</taxon>
        <taxon>Bacilli</taxon>
        <taxon>Bacillales</taxon>
        <taxon>Bacillaceae</taxon>
        <taxon>Robertmurraya</taxon>
    </lineage>
</organism>
<evidence type="ECO:0000256" key="4">
    <source>
        <dbReference type="ARBA" id="ARBA00023136"/>
    </source>
</evidence>
<comment type="subcellular location">
    <subcellularLocation>
        <location evidence="1">Membrane</location>
        <topology evidence="1">Multi-pass membrane protein</topology>
    </subcellularLocation>
</comment>
<keyword evidence="4 5" id="KW-0472">Membrane</keyword>
<evidence type="ECO:0000256" key="1">
    <source>
        <dbReference type="ARBA" id="ARBA00004141"/>
    </source>
</evidence>
<feature type="transmembrane region" description="Helical" evidence="5">
    <location>
        <begin position="12"/>
        <end position="43"/>
    </location>
</feature>
<keyword evidence="2 5" id="KW-0812">Transmembrane</keyword>
<feature type="transmembrane region" description="Helical" evidence="5">
    <location>
        <begin position="433"/>
        <end position="454"/>
    </location>
</feature>
<feature type="transmembrane region" description="Helical" evidence="5">
    <location>
        <begin position="257"/>
        <end position="273"/>
    </location>
</feature>
<feature type="transmembrane region" description="Helical" evidence="5">
    <location>
        <begin position="402"/>
        <end position="426"/>
    </location>
</feature>
<evidence type="ECO:0000256" key="5">
    <source>
        <dbReference type="SAM" id="Phobius"/>
    </source>
</evidence>
<keyword evidence="3 5" id="KW-1133">Transmembrane helix</keyword>
<dbReference type="GO" id="GO:0016020">
    <property type="term" value="C:membrane"/>
    <property type="evidence" value="ECO:0007669"/>
    <property type="project" value="UniProtKB-SubCell"/>
</dbReference>
<dbReference type="PANTHER" id="PTHR37422:SF13">
    <property type="entry name" value="LIPOPOLYSACCHARIDE BIOSYNTHESIS PROTEIN PA4999-RELATED"/>
    <property type="match status" value="1"/>
</dbReference>
<feature type="transmembrane region" description="Helical" evidence="5">
    <location>
        <begin position="235"/>
        <end position="251"/>
    </location>
</feature>
<gene>
    <name evidence="7" type="ORF">J27TS8_41040</name>
</gene>
<feature type="transmembrane region" description="Helical" evidence="5">
    <location>
        <begin position="280"/>
        <end position="296"/>
    </location>
</feature>
<accession>A0A919WLW9</accession>
<dbReference type="InterPro" id="IPR007016">
    <property type="entry name" value="O-antigen_ligase-rel_domated"/>
</dbReference>
<feature type="transmembrane region" description="Helical" evidence="5">
    <location>
        <begin position="209"/>
        <end position="226"/>
    </location>
</feature>
<comment type="caution">
    <text evidence="7">The sequence shown here is derived from an EMBL/GenBank/DDBJ whole genome shotgun (WGS) entry which is preliminary data.</text>
</comment>
<name>A0A919WLW9_9BACI</name>
<dbReference type="Pfam" id="PF04932">
    <property type="entry name" value="Wzy_C"/>
    <property type="match status" value="1"/>
</dbReference>
<reference evidence="7" key="1">
    <citation type="submission" date="2021-03" db="EMBL/GenBank/DDBJ databases">
        <title>Antimicrobial resistance genes in bacteria isolated from Japanese honey, and their potential for conferring macrolide and lincosamide resistance in the American foulbrood pathogen Paenibacillus larvae.</title>
        <authorList>
            <person name="Okamoto M."/>
            <person name="Kumagai M."/>
            <person name="Kanamori H."/>
            <person name="Takamatsu D."/>
        </authorList>
    </citation>
    <scope>NUCLEOTIDE SEQUENCE</scope>
    <source>
        <strain evidence="7">J27TS8</strain>
    </source>
</reference>
<feature type="transmembrane region" description="Helical" evidence="5">
    <location>
        <begin position="156"/>
        <end position="175"/>
    </location>
</feature>
<feature type="transmembrane region" description="Helical" evidence="5">
    <location>
        <begin position="101"/>
        <end position="120"/>
    </location>
</feature>
<dbReference type="InterPro" id="IPR051533">
    <property type="entry name" value="WaaL-like"/>
</dbReference>
<dbReference type="RefSeq" id="WP_095311938.1">
    <property type="nucleotide sequence ID" value="NZ_BORC01000010.1"/>
</dbReference>
<sequence length="483" mass="54784">MNMTWRDFPFILIGVPLIVLALIIPNSILGLGISALLALYAFLSPKNGLLLLLLYFPTRPFLIEINPSLKMLGDLIIIAVFLQVVWLKIRQKEWKSLLQFHLFEWAFILFCIVGAVSALITGVTFGAIVFQLRAFLITFVLFYITRRLEIRREDVLKFLWTTFLMAILLCLHGIVEKLSMRTLLLPDDWVLRSLSHNNRVRIYGLIDNPNVLAVYLSIAFMLTLYLKQLLRGKHVFLFNISLILMLGVITLTYSRGTWIGFAIGLVIYAVLTKEWKRTRNILIGIVMAIVLVNIPVTKGTEFIKEQGFLSGVSLPPQKETDGMSDESRRLKESFEMSTIELSKTTGRLFIVTKGFEIFKDHPVAGSGFATFGDSAAKGYSSPIYKDYGIENDIYSDNQYIQVIAQTGSLGVLLFAVFLLGMLVYLWKKRTETYMAIPILAVLLGVYVCGLLYNIWEDKTFTTYFFLMLGAVAHTIDLKRTEGS</sequence>
<keyword evidence="8" id="KW-1185">Reference proteome</keyword>
<feature type="transmembrane region" description="Helical" evidence="5">
    <location>
        <begin position="71"/>
        <end position="89"/>
    </location>
</feature>
<feature type="transmembrane region" description="Helical" evidence="5">
    <location>
        <begin position="126"/>
        <end position="144"/>
    </location>
</feature>
<feature type="domain" description="O-antigen ligase-related" evidence="6">
    <location>
        <begin position="241"/>
        <end position="415"/>
    </location>
</feature>
<evidence type="ECO:0000256" key="3">
    <source>
        <dbReference type="ARBA" id="ARBA00022989"/>
    </source>
</evidence>
<proteinExistence type="predicted"/>
<evidence type="ECO:0000313" key="8">
    <source>
        <dbReference type="Proteomes" id="UP000682111"/>
    </source>
</evidence>
<dbReference type="EMBL" id="BORC01000010">
    <property type="protein sequence ID" value="GIN64111.1"/>
    <property type="molecule type" value="Genomic_DNA"/>
</dbReference>
<dbReference type="PANTHER" id="PTHR37422">
    <property type="entry name" value="TEICHURONIC ACID BIOSYNTHESIS PROTEIN TUAE"/>
    <property type="match status" value="1"/>
</dbReference>
<dbReference type="Proteomes" id="UP000682111">
    <property type="component" value="Unassembled WGS sequence"/>
</dbReference>
<evidence type="ECO:0000259" key="6">
    <source>
        <dbReference type="Pfam" id="PF04932"/>
    </source>
</evidence>
<dbReference type="AlphaFoldDB" id="A0A919WLW9"/>